<protein>
    <submittedName>
        <fullName evidence="1">Uncharacterized protein</fullName>
    </submittedName>
</protein>
<name>A0A379B4J8_9PAST</name>
<gene>
    <name evidence="1" type="ORF">NCTC10699_01180</name>
</gene>
<evidence type="ECO:0000313" key="2">
    <source>
        <dbReference type="Proteomes" id="UP000254280"/>
    </source>
</evidence>
<reference evidence="1 2" key="1">
    <citation type="submission" date="2018-06" db="EMBL/GenBank/DDBJ databases">
        <authorList>
            <consortium name="Pathogen Informatics"/>
            <person name="Doyle S."/>
        </authorList>
    </citation>
    <scope>NUCLEOTIDE SEQUENCE [LARGE SCALE GENOMIC DNA]</scope>
    <source>
        <strain evidence="1 2">NCTC10699</strain>
    </source>
</reference>
<evidence type="ECO:0000313" key="1">
    <source>
        <dbReference type="EMBL" id="SUB33555.1"/>
    </source>
</evidence>
<proteinExistence type="predicted"/>
<keyword evidence="2" id="KW-1185">Reference proteome</keyword>
<dbReference type="Proteomes" id="UP000254280">
    <property type="component" value="Unassembled WGS sequence"/>
</dbReference>
<dbReference type="OrthoDB" id="6637242at2"/>
<dbReference type="EMBL" id="UGSS01000002">
    <property type="protein sequence ID" value="SUB33555.1"/>
    <property type="molecule type" value="Genomic_DNA"/>
</dbReference>
<accession>A0A379B4J8</accession>
<dbReference type="AlphaFoldDB" id="A0A379B4J8"/>
<sequence>MENPNEITIKTASNMTVLSENDIQEINRRSRRKLKNQDDIKELEIDAIKKSSWDKLTVTCHLVGQDYTFPLYVDLSFIEQEERILLFEAFRDNKTVFVLADYKSYQNKIEKANASSIMAELPNQE</sequence>
<organism evidence="1 2">
    <name type="scientific">[Pasteurella] mairii</name>
    <dbReference type="NCBI Taxonomy" id="757"/>
    <lineage>
        <taxon>Bacteria</taxon>
        <taxon>Pseudomonadati</taxon>
        <taxon>Pseudomonadota</taxon>
        <taxon>Gammaproteobacteria</taxon>
        <taxon>Pasteurellales</taxon>
        <taxon>Pasteurellaceae</taxon>
    </lineage>
</organism>